<protein>
    <submittedName>
        <fullName evidence="4">Thioesterase family protein</fullName>
    </submittedName>
</protein>
<evidence type="ECO:0000313" key="4">
    <source>
        <dbReference type="EMBL" id="KIH93965.1"/>
    </source>
</evidence>
<feature type="domain" description="Thioesterase" evidence="3">
    <location>
        <begin position="74"/>
        <end position="178"/>
    </location>
</feature>
<dbReference type="AlphaFoldDB" id="A0A0C2J4L6"/>
<dbReference type="RefSeq" id="XP_040621975.1">
    <property type="nucleotide sequence ID" value="XM_040764450.1"/>
</dbReference>
<name>A0A0C2J4L6_9PEZI</name>
<reference evidence="4 5" key="1">
    <citation type="journal article" date="2014" name="BMC Genomics">
        <title>Comparative genomics of the major fungal agents of human and animal Sporotrichosis: Sporothrix schenckii and Sporothrix brasiliensis.</title>
        <authorList>
            <person name="Teixeira M.M."/>
            <person name="de Almeida L.G."/>
            <person name="Kubitschek-Barreira P."/>
            <person name="Alves F.L."/>
            <person name="Kioshima E.S."/>
            <person name="Abadio A.K."/>
            <person name="Fernandes L."/>
            <person name="Derengowski L.S."/>
            <person name="Ferreira K.S."/>
            <person name="Souza R.C."/>
            <person name="Ruiz J.C."/>
            <person name="de Andrade N.C."/>
            <person name="Paes H.C."/>
            <person name="Nicola A.M."/>
            <person name="Albuquerque P."/>
            <person name="Gerber A.L."/>
            <person name="Martins V.P."/>
            <person name="Peconick L.D."/>
            <person name="Neto A.V."/>
            <person name="Chaucanez C.B."/>
            <person name="Silva P.A."/>
            <person name="Cunha O.L."/>
            <person name="de Oliveira F.F."/>
            <person name="dos Santos T.C."/>
            <person name="Barros A.L."/>
            <person name="Soares M.A."/>
            <person name="de Oliveira L.M."/>
            <person name="Marini M.M."/>
            <person name="Villalobos-Duno H."/>
            <person name="Cunha M.M."/>
            <person name="de Hoog S."/>
            <person name="da Silveira J.F."/>
            <person name="Henrissat B."/>
            <person name="Nino-Vega G.A."/>
            <person name="Cisalpino P.S."/>
            <person name="Mora-Montes H.M."/>
            <person name="Almeida S.R."/>
            <person name="Stajich J.E."/>
            <person name="Lopes-Bezerra L.M."/>
            <person name="Vasconcelos A.T."/>
            <person name="Felipe M.S."/>
        </authorList>
    </citation>
    <scope>NUCLEOTIDE SEQUENCE [LARGE SCALE GENOMIC DNA]</scope>
    <source>
        <strain evidence="4 5">5110</strain>
    </source>
</reference>
<dbReference type="OrthoDB" id="2831072at2759"/>
<dbReference type="InterPro" id="IPR006683">
    <property type="entry name" value="Thioestr_dom"/>
</dbReference>
<dbReference type="EMBL" id="AWTV01000004">
    <property type="protein sequence ID" value="KIH93965.1"/>
    <property type="molecule type" value="Genomic_DNA"/>
</dbReference>
<dbReference type="Gene3D" id="3.10.129.10">
    <property type="entry name" value="Hotdog Thioesterase"/>
    <property type="match status" value="1"/>
</dbReference>
<keyword evidence="2" id="KW-0378">Hydrolase</keyword>
<dbReference type="Pfam" id="PF03061">
    <property type="entry name" value="4HBT"/>
    <property type="match status" value="1"/>
</dbReference>
<dbReference type="SUPFAM" id="SSF54637">
    <property type="entry name" value="Thioesterase/thiol ester dehydrase-isomerase"/>
    <property type="match status" value="1"/>
</dbReference>
<dbReference type="PANTHER" id="PTHR21660:SF1">
    <property type="entry name" value="ACYL-COENZYME A THIOESTERASE 13"/>
    <property type="match status" value="1"/>
</dbReference>
<comment type="caution">
    <text evidence="4">The sequence shown here is derived from an EMBL/GenBank/DDBJ whole genome shotgun (WGS) entry which is preliminary data.</text>
</comment>
<dbReference type="HOGENOM" id="CLU_089876_1_1_1"/>
<evidence type="ECO:0000259" key="3">
    <source>
        <dbReference type="Pfam" id="PF03061"/>
    </source>
</evidence>
<evidence type="ECO:0000313" key="5">
    <source>
        <dbReference type="Proteomes" id="UP000031575"/>
    </source>
</evidence>
<gene>
    <name evidence="4" type="ORF">SPBR_06188</name>
</gene>
<dbReference type="InterPro" id="IPR039298">
    <property type="entry name" value="ACOT13"/>
</dbReference>
<proteinExistence type="inferred from homology"/>
<evidence type="ECO:0000256" key="2">
    <source>
        <dbReference type="ARBA" id="ARBA00022801"/>
    </source>
</evidence>
<evidence type="ECO:0000256" key="1">
    <source>
        <dbReference type="ARBA" id="ARBA00008324"/>
    </source>
</evidence>
<accession>A0A0C2J4L6</accession>
<dbReference type="VEuPathDB" id="FungiDB:SPBR_06188"/>
<dbReference type="GO" id="GO:0047617">
    <property type="term" value="F:fatty acyl-CoA hydrolase activity"/>
    <property type="evidence" value="ECO:0007669"/>
    <property type="project" value="InterPro"/>
</dbReference>
<organism evidence="4 5">
    <name type="scientific">Sporothrix brasiliensis 5110</name>
    <dbReference type="NCBI Taxonomy" id="1398154"/>
    <lineage>
        <taxon>Eukaryota</taxon>
        <taxon>Fungi</taxon>
        <taxon>Dikarya</taxon>
        <taxon>Ascomycota</taxon>
        <taxon>Pezizomycotina</taxon>
        <taxon>Sordariomycetes</taxon>
        <taxon>Sordariomycetidae</taxon>
        <taxon>Ophiostomatales</taxon>
        <taxon>Ophiostomataceae</taxon>
        <taxon>Sporothrix</taxon>
    </lineage>
</organism>
<dbReference type="InterPro" id="IPR029069">
    <property type="entry name" value="HotDog_dom_sf"/>
</dbReference>
<dbReference type="CDD" id="cd03443">
    <property type="entry name" value="PaaI_thioesterase"/>
    <property type="match status" value="1"/>
</dbReference>
<dbReference type="Proteomes" id="UP000031575">
    <property type="component" value="Unassembled WGS sequence"/>
</dbReference>
<comment type="similarity">
    <text evidence="1">Belongs to the thioesterase PaaI family.</text>
</comment>
<sequence length="202" mass="22069">MAGSKMTNAERISKLLEMISGLESVGIKDFMSSFLPHLTLVSADDFETAASHHHPPRIVFGYSVQPEHCNRMYNMHGGATAALFDFCTSLALALAPSSPQADAALARDNNDDDNDDNDDNDEEELIKSWRRLGVSRTLNVTYVRPAPMGLAVLVECEQVHAGQRLSTLRGVLRRAQDGAVLATCEHGKVNLDPDNVPRPSKI</sequence>
<dbReference type="GeneID" id="63679371"/>
<dbReference type="PANTHER" id="PTHR21660">
    <property type="entry name" value="THIOESTERASE SUPERFAMILY MEMBER-RELATED"/>
    <property type="match status" value="1"/>
</dbReference>
<keyword evidence="5" id="KW-1185">Reference proteome</keyword>